<dbReference type="AlphaFoldDB" id="A0A7J7K2C6"/>
<accession>A0A7J7K2C6</accession>
<dbReference type="PANTHER" id="PTHR24099:SF11">
    <property type="entry name" value="FIBRONECTIN TYPE III DOMAIN-CONTAINING 3BA-RELATED"/>
    <property type="match status" value="1"/>
</dbReference>
<dbReference type="SUPFAM" id="SSF49265">
    <property type="entry name" value="Fibronectin type III"/>
    <property type="match status" value="5"/>
</dbReference>
<feature type="domain" description="Fibronectin type-III" evidence="2">
    <location>
        <begin position="248"/>
        <end position="337"/>
    </location>
</feature>
<proteinExistence type="predicted"/>
<dbReference type="InterPro" id="IPR050617">
    <property type="entry name" value="E3_ligase_FN3/SPRY"/>
</dbReference>
<dbReference type="Pfam" id="PF00041">
    <property type="entry name" value="fn3"/>
    <property type="match status" value="7"/>
</dbReference>
<dbReference type="PANTHER" id="PTHR24099">
    <property type="entry name" value="E3 UBIQUITIN-PROTEIN LIGASE TRIM36-RELATED"/>
    <property type="match status" value="1"/>
</dbReference>
<dbReference type="InterPro" id="IPR013783">
    <property type="entry name" value="Ig-like_fold"/>
</dbReference>
<keyword evidence="1" id="KW-0472">Membrane</keyword>
<dbReference type="InterPro" id="IPR036116">
    <property type="entry name" value="FN3_sf"/>
</dbReference>
<feature type="domain" description="Fibronectin type-III" evidence="2">
    <location>
        <begin position="532"/>
        <end position="623"/>
    </location>
</feature>
<feature type="domain" description="Fibronectin type-III" evidence="2">
    <location>
        <begin position="433"/>
        <end position="528"/>
    </location>
</feature>
<name>A0A7J7K2C6_BUGNE</name>
<reference evidence="3" key="1">
    <citation type="submission" date="2020-06" db="EMBL/GenBank/DDBJ databases">
        <title>Draft genome of Bugula neritina, a colonial animal packing powerful symbionts and potential medicines.</title>
        <authorList>
            <person name="Rayko M."/>
        </authorList>
    </citation>
    <scope>NUCLEOTIDE SEQUENCE [LARGE SCALE GENOMIC DNA]</scope>
    <source>
        <strain evidence="3">Kwan_BN1</strain>
    </source>
</reference>
<organism evidence="3 4">
    <name type="scientific">Bugula neritina</name>
    <name type="common">Brown bryozoan</name>
    <name type="synonym">Sertularia neritina</name>
    <dbReference type="NCBI Taxonomy" id="10212"/>
    <lineage>
        <taxon>Eukaryota</taxon>
        <taxon>Metazoa</taxon>
        <taxon>Spiralia</taxon>
        <taxon>Lophotrochozoa</taxon>
        <taxon>Bryozoa</taxon>
        <taxon>Gymnolaemata</taxon>
        <taxon>Cheilostomatida</taxon>
        <taxon>Flustrina</taxon>
        <taxon>Buguloidea</taxon>
        <taxon>Bugulidae</taxon>
        <taxon>Bugula</taxon>
    </lineage>
</organism>
<dbReference type="PROSITE" id="PS50853">
    <property type="entry name" value="FN3"/>
    <property type="match status" value="7"/>
</dbReference>
<dbReference type="OrthoDB" id="443915at2759"/>
<dbReference type="SMART" id="SM00060">
    <property type="entry name" value="FN3"/>
    <property type="match status" value="8"/>
</dbReference>
<keyword evidence="1" id="KW-1133">Transmembrane helix</keyword>
<evidence type="ECO:0000313" key="3">
    <source>
        <dbReference type="EMBL" id="KAF6032367.1"/>
    </source>
</evidence>
<gene>
    <name evidence="3" type="ORF">EB796_009328</name>
</gene>
<protein>
    <recommendedName>
        <fullName evidence="2">Fibronectin type-III domain-containing protein</fullName>
    </recommendedName>
</protein>
<dbReference type="InterPro" id="IPR003961">
    <property type="entry name" value="FN3_dom"/>
</dbReference>
<dbReference type="EMBL" id="VXIV02001513">
    <property type="protein sequence ID" value="KAF6032367.1"/>
    <property type="molecule type" value="Genomic_DNA"/>
</dbReference>
<dbReference type="Gene3D" id="2.60.40.10">
    <property type="entry name" value="Immunoglobulins"/>
    <property type="match status" value="9"/>
</dbReference>
<evidence type="ECO:0000256" key="1">
    <source>
        <dbReference type="SAM" id="Phobius"/>
    </source>
</evidence>
<keyword evidence="4" id="KW-1185">Reference proteome</keyword>
<feature type="domain" description="Fibronectin type-III" evidence="2">
    <location>
        <begin position="341"/>
        <end position="432"/>
    </location>
</feature>
<feature type="domain" description="Fibronectin type-III" evidence="2">
    <location>
        <begin position="150"/>
        <end position="247"/>
    </location>
</feature>
<dbReference type="Proteomes" id="UP000593567">
    <property type="component" value="Unassembled WGS sequence"/>
</dbReference>
<dbReference type="PRINTS" id="PR00014">
    <property type="entry name" value="FNTYPEIII"/>
</dbReference>
<evidence type="ECO:0000313" key="4">
    <source>
        <dbReference type="Proteomes" id="UP000593567"/>
    </source>
</evidence>
<sequence>MYAMHSQWLFAEVNERSLDLNSCSSSTDSHETSSEEERRIVLELLCSVPVPEVKVESRRAVIHITAPDIPDSLLSSDEAVCPEIQFQLQYTDKKDGPYKVVYEGDATTIEMQDLKPATGYYVRICAIFEDIRGNYTEPVIFETLPSPPDKPLKPKLVQTTKSFISLKWNAPADNGSKITHYLLEYYKGEQLPQSAYSTCYKGNKKEFKINKLLPSQCYTFRLSAVNGIGSSEYSDETVVCTKGVPPPIPNPPHLSESTTSSLLLTWIKRPGVDREFVLQQEEENTGHGFIAAYTGPEVSYRVDHLQKSTAYKFRLQAANDDGKSSWSTVVTHRTRADVATSPCKLTVKGKVTSRMFRLSWEPPVEDGGVDVESYVAQLDSGQGYIQVYEGPVCECSCANLLPGFTYKARVAAKSVVGVGQWSESVEVTTRPVVPGQCCKPWLHGKAKAHVLHLKWAPPENTGGAPIRTFRAQLVNADNTVRQVYQGPATDCMVAGLSPGRSYLLQVQAVNEVGVGEWSEPLEVISGPGVPEPPTQPKCLVKSPHVVVVSWLAPCNNGAKITEYKLEWLKPDQQEYILLSSGTELEYTAKSLLANTEYSFKVQAVNSSGHSPYSLPVTALTLPTSPSAVHHVKVTAVSANSIMVSWKAPDNNGCEVYQGVAQFCKVSKLQECTPYYFSVSATNAAGDGSPSLPLTVVTTRTPPHSLKAPTVKEAGEDCCTISWQSAKTMLTGSIEYRLQLSEQEHSNSPLDYKQVYQGSGTSYTLSQLSPGTSYSVRVCAVRVCTEASADTIAGAYSPGVLFHTSKPAPAPTPTQPTDTTRPVNSQLAIFRERVMRAIQPDEAKQPYLVMAALLFVVGIVMAVVIPYLLSL</sequence>
<dbReference type="CDD" id="cd00063">
    <property type="entry name" value="FN3"/>
    <property type="match status" value="8"/>
</dbReference>
<evidence type="ECO:0000259" key="2">
    <source>
        <dbReference type="PROSITE" id="PS50853"/>
    </source>
</evidence>
<feature type="domain" description="Fibronectin type-III" evidence="2">
    <location>
        <begin position="57"/>
        <end position="146"/>
    </location>
</feature>
<feature type="domain" description="Fibronectin type-III" evidence="2">
    <location>
        <begin position="701"/>
        <end position="806"/>
    </location>
</feature>
<feature type="transmembrane region" description="Helical" evidence="1">
    <location>
        <begin position="846"/>
        <end position="868"/>
    </location>
</feature>
<keyword evidence="1" id="KW-0812">Transmembrane</keyword>
<comment type="caution">
    <text evidence="3">The sequence shown here is derived from an EMBL/GenBank/DDBJ whole genome shotgun (WGS) entry which is preliminary data.</text>
</comment>